<keyword evidence="4 6" id="KW-0472">Membrane</keyword>
<dbReference type="PANTHER" id="PTHR30168:SF0">
    <property type="entry name" value="INNER MEMBRANE PROTEIN"/>
    <property type="match status" value="1"/>
</dbReference>
<dbReference type="PANTHER" id="PTHR30168">
    <property type="entry name" value="PUTATIVE MEMBRANE PROTEIN YPFJ"/>
    <property type="match status" value="1"/>
</dbReference>
<comment type="caution">
    <text evidence="7">The sequence shown here is derived from an EMBL/GenBank/DDBJ whole genome shotgun (WGS) entry which is preliminary data.</text>
</comment>
<dbReference type="EMBL" id="JAPKNA010000001">
    <property type="protein sequence ID" value="MCX5463774.1"/>
    <property type="molecule type" value="Genomic_DNA"/>
</dbReference>
<organism evidence="7 8">
    <name type="scientific">Alcaligenes parafaecalis</name>
    <dbReference type="NCBI Taxonomy" id="171260"/>
    <lineage>
        <taxon>Bacteria</taxon>
        <taxon>Pseudomonadati</taxon>
        <taxon>Pseudomonadota</taxon>
        <taxon>Betaproteobacteria</taxon>
        <taxon>Burkholderiales</taxon>
        <taxon>Alcaligenaceae</taxon>
        <taxon>Alcaligenes</taxon>
    </lineage>
</organism>
<proteinExistence type="predicted"/>
<evidence type="ECO:0000256" key="6">
    <source>
        <dbReference type="SAM" id="Phobius"/>
    </source>
</evidence>
<dbReference type="RefSeq" id="WP_207875767.1">
    <property type="nucleotide sequence ID" value="NZ_JAPKNA010000001.1"/>
</dbReference>
<evidence type="ECO:0000256" key="3">
    <source>
        <dbReference type="ARBA" id="ARBA00022989"/>
    </source>
</evidence>
<dbReference type="InterPro" id="IPR007343">
    <property type="entry name" value="Uncharacterised_pept_Zn_put"/>
</dbReference>
<dbReference type="Pfam" id="PF04228">
    <property type="entry name" value="Zn_peptidase"/>
    <property type="match status" value="1"/>
</dbReference>
<accession>A0ABT3VJU3</accession>
<evidence type="ECO:0000313" key="8">
    <source>
        <dbReference type="Proteomes" id="UP001209916"/>
    </source>
</evidence>
<evidence type="ECO:0000256" key="5">
    <source>
        <dbReference type="SAM" id="MobiDB-lite"/>
    </source>
</evidence>
<gene>
    <name evidence="7" type="ORF">OSH09_06235</name>
</gene>
<evidence type="ECO:0000256" key="4">
    <source>
        <dbReference type="ARBA" id="ARBA00023136"/>
    </source>
</evidence>
<keyword evidence="2 6" id="KW-0812">Transmembrane</keyword>
<evidence type="ECO:0000256" key="1">
    <source>
        <dbReference type="ARBA" id="ARBA00004167"/>
    </source>
</evidence>
<evidence type="ECO:0000313" key="7">
    <source>
        <dbReference type="EMBL" id="MCX5463774.1"/>
    </source>
</evidence>
<evidence type="ECO:0000256" key="2">
    <source>
        <dbReference type="ARBA" id="ARBA00022692"/>
    </source>
</evidence>
<comment type="subcellular location">
    <subcellularLocation>
        <location evidence="1">Membrane</location>
        <topology evidence="1">Single-pass membrane protein</topology>
    </subcellularLocation>
</comment>
<dbReference type="Proteomes" id="UP001209916">
    <property type="component" value="Unassembled WGS sequence"/>
</dbReference>
<feature type="compositionally biased region" description="Basic and acidic residues" evidence="5">
    <location>
        <begin position="1"/>
        <end position="17"/>
    </location>
</feature>
<reference evidence="7 8" key="1">
    <citation type="submission" date="2022-11" db="EMBL/GenBank/DDBJ databases">
        <title>Biodiversity and phylogenetic relationships of bacteria.</title>
        <authorList>
            <person name="Machado R.A.R."/>
            <person name="Bhat A."/>
            <person name="Loulou A."/>
            <person name="Kallel S."/>
        </authorList>
    </citation>
    <scope>NUCLEOTIDE SEQUENCE [LARGE SCALE GENOMIC DNA]</scope>
    <source>
        <strain evidence="7 8">DSM 13975</strain>
    </source>
</reference>
<sequence length="284" mass="30936">MRLDKSRSSRNVEDRRANGPRLSGGKIGLGTIVLALVAMYFGVDPSVVLNLAEGPTSAPQSQSVPSSDAQGQTIAKILGETEDVWRDVFAKQTNGSYRDPVLVLYRGSTPTACGAGQSAMGPFYCPADQKLYIDLGFFTEMERKMGVKGNFAPAYVIAHEVGHHVQNQLGMMRRVDDARRNGSASQARQASVRLELQADCYAGIWANHADAQRQILEPGDIRSALDAAQAVGDDTLQKQSQGYVVPDSFTHGSSQQRMAWFMEGYKSGQLKMCDTFARPDPVSR</sequence>
<feature type="region of interest" description="Disordered" evidence="5">
    <location>
        <begin position="1"/>
        <end position="21"/>
    </location>
</feature>
<feature type="transmembrane region" description="Helical" evidence="6">
    <location>
        <begin position="21"/>
        <end position="43"/>
    </location>
</feature>
<name>A0ABT3VJU3_9BURK</name>
<keyword evidence="3 6" id="KW-1133">Transmembrane helix</keyword>
<keyword evidence="8" id="KW-1185">Reference proteome</keyword>
<protein>
    <submittedName>
        <fullName evidence="7">Neutral zinc metallopeptidase</fullName>
    </submittedName>
</protein>